<keyword evidence="4" id="KW-0233">DNA recombination</keyword>
<dbReference type="InterPro" id="IPR038488">
    <property type="entry name" value="Integrase_DNA-bd_sf"/>
</dbReference>
<accession>V6F5M9</accession>
<dbReference type="STRING" id="1430440.MGMSRv2__2416"/>
<evidence type="ECO:0000256" key="4">
    <source>
        <dbReference type="ARBA" id="ARBA00023172"/>
    </source>
</evidence>
<dbReference type="GO" id="GO:0006310">
    <property type="term" value="P:DNA recombination"/>
    <property type="evidence" value="ECO:0007669"/>
    <property type="project" value="UniProtKB-KW"/>
</dbReference>
<evidence type="ECO:0000256" key="1">
    <source>
        <dbReference type="ARBA" id="ARBA00008857"/>
    </source>
</evidence>
<gene>
    <name evidence="6" type="ordered locus">MGMSRv2__2416</name>
</gene>
<name>V6F5M9_MAGGM</name>
<dbReference type="Gene3D" id="1.10.443.10">
    <property type="entry name" value="Intergrase catalytic core"/>
    <property type="match status" value="1"/>
</dbReference>
<dbReference type="Gene3D" id="1.10.150.130">
    <property type="match status" value="1"/>
</dbReference>
<dbReference type="InterPro" id="IPR050808">
    <property type="entry name" value="Phage_Integrase"/>
</dbReference>
<dbReference type="InterPro" id="IPR010998">
    <property type="entry name" value="Integrase_recombinase_N"/>
</dbReference>
<dbReference type="SUPFAM" id="SSF56349">
    <property type="entry name" value="DNA breaking-rejoining enzymes"/>
    <property type="match status" value="1"/>
</dbReference>
<evidence type="ECO:0000313" key="7">
    <source>
        <dbReference type="Proteomes" id="UP000018922"/>
    </source>
</evidence>
<dbReference type="Proteomes" id="UP000018922">
    <property type="component" value="Chromosome I"/>
</dbReference>
<dbReference type="InterPro" id="IPR011010">
    <property type="entry name" value="DNA_brk_join_enz"/>
</dbReference>
<evidence type="ECO:0000256" key="3">
    <source>
        <dbReference type="ARBA" id="ARBA00023125"/>
    </source>
</evidence>
<dbReference type="HOGENOM" id="CLU_027562_49_0_5"/>
<dbReference type="KEGG" id="mgy:MGMSRv2__2416"/>
<keyword evidence="7" id="KW-1185">Reference proteome</keyword>
<dbReference type="Pfam" id="PF00589">
    <property type="entry name" value="Phage_integrase"/>
    <property type="match status" value="1"/>
</dbReference>
<keyword evidence="3" id="KW-0238">DNA-binding</keyword>
<evidence type="ECO:0000256" key="2">
    <source>
        <dbReference type="ARBA" id="ARBA00022908"/>
    </source>
</evidence>
<dbReference type="GO" id="GO:0003677">
    <property type="term" value="F:DNA binding"/>
    <property type="evidence" value="ECO:0007669"/>
    <property type="project" value="UniProtKB-KW"/>
</dbReference>
<dbReference type="GO" id="GO:0015074">
    <property type="term" value="P:DNA integration"/>
    <property type="evidence" value="ECO:0007669"/>
    <property type="project" value="UniProtKB-KW"/>
</dbReference>
<dbReference type="InterPro" id="IPR025166">
    <property type="entry name" value="Integrase_DNA_bind_dom"/>
</dbReference>
<comment type="similarity">
    <text evidence="1">Belongs to the 'phage' integrase family.</text>
</comment>
<dbReference type="Gene3D" id="3.30.160.390">
    <property type="entry name" value="Integrase, DNA-binding domain"/>
    <property type="match status" value="1"/>
</dbReference>
<sequence>MPVIRITKSTVDAIDFPPSGQVIYKDSQLKGFGVKVGTGTKTYIAEGTPNGRTRLVTIGRHGVITTEQARKKAQAILQDMREGVDPNKVKKQARAKQLTLREAADLYINGTKVRAARTTQTYRYALDYYLSDWLDRPLAEITRKDCYDRHQRIGRDHGHYVANNAMAVLRGIYNRALKQFEDLPPVNPTIAVDRFPQEKRDCAIPAEKLAEWYRGIRKLPSPIRQDFYLFLLYSGMRRQAALTMRWEDVDLEGATLFVPLPKGGKKRAFSLPLSSSMVEILKRRKEQNMIFYGADNPWAWPAQSGAGHITEPKLAPLDIKKMGMSFIMHALRHTFATCANAAGIGVYDLKLLMNHALSGDVTTVYVGSGEHLRRAQQKVTDYINGWMLPKGSEDMEGAVFETDCGDAGWTPADIWANQA</sequence>
<proteinExistence type="inferred from homology"/>
<dbReference type="PROSITE" id="PS51898">
    <property type="entry name" value="TYR_RECOMBINASE"/>
    <property type="match status" value="1"/>
</dbReference>
<protein>
    <submittedName>
        <fullName evidence="6">Phage-related integrase</fullName>
    </submittedName>
</protein>
<keyword evidence="2" id="KW-0229">DNA integration</keyword>
<dbReference type="InterPro" id="IPR013762">
    <property type="entry name" value="Integrase-like_cat_sf"/>
</dbReference>
<feature type="domain" description="Tyr recombinase" evidence="5">
    <location>
        <begin position="199"/>
        <end position="377"/>
    </location>
</feature>
<reference evidence="6 7" key="1">
    <citation type="journal article" date="2014" name="Genome Announc.">
        <title>Complete genome sequence of Magnetospirillum gryphiswaldense MSR-1.</title>
        <authorList>
            <person name="Wang X."/>
            <person name="Wang Q."/>
            <person name="Zhang W."/>
            <person name="Wang Y."/>
            <person name="Li L."/>
            <person name="Wen T."/>
            <person name="Zhang T."/>
            <person name="Zhang Y."/>
            <person name="Xu J."/>
            <person name="Hu J."/>
            <person name="Li S."/>
            <person name="Liu L."/>
            <person name="Liu J."/>
            <person name="Jiang W."/>
            <person name="Tian J."/>
            <person name="Li Y."/>
            <person name="Schuler D."/>
            <person name="Wang L."/>
            <person name="Li J."/>
        </authorList>
    </citation>
    <scope>NUCLEOTIDE SEQUENCE [LARGE SCALE GENOMIC DNA]</scope>
    <source>
        <strain evidence="7">DSM 6361 / JCM 21280 / NBRC 15271 / MSR-1</strain>
    </source>
</reference>
<dbReference type="PANTHER" id="PTHR30629:SF2">
    <property type="entry name" value="PROPHAGE INTEGRASE INTS-RELATED"/>
    <property type="match status" value="1"/>
</dbReference>
<evidence type="ECO:0000313" key="6">
    <source>
        <dbReference type="EMBL" id="CDK99631.1"/>
    </source>
</evidence>
<dbReference type="EMBL" id="HG794546">
    <property type="protein sequence ID" value="CDK99631.1"/>
    <property type="molecule type" value="Genomic_DNA"/>
</dbReference>
<dbReference type="InterPro" id="IPR002104">
    <property type="entry name" value="Integrase_catalytic"/>
</dbReference>
<dbReference type="AlphaFoldDB" id="V6F5M9"/>
<dbReference type="eggNOG" id="COG0582">
    <property type="taxonomic scope" value="Bacteria"/>
</dbReference>
<dbReference type="PANTHER" id="PTHR30629">
    <property type="entry name" value="PROPHAGE INTEGRASE"/>
    <property type="match status" value="1"/>
</dbReference>
<organism evidence="6 7">
    <name type="scientific">Magnetospirillum gryphiswaldense (strain DSM 6361 / JCM 21280 / NBRC 15271 / MSR-1)</name>
    <dbReference type="NCBI Taxonomy" id="431944"/>
    <lineage>
        <taxon>Bacteria</taxon>
        <taxon>Pseudomonadati</taxon>
        <taxon>Pseudomonadota</taxon>
        <taxon>Alphaproteobacteria</taxon>
        <taxon>Rhodospirillales</taxon>
        <taxon>Rhodospirillaceae</taxon>
        <taxon>Magnetospirillum</taxon>
    </lineage>
</organism>
<evidence type="ECO:0000259" key="5">
    <source>
        <dbReference type="PROSITE" id="PS51898"/>
    </source>
</evidence>
<dbReference type="Pfam" id="PF13356">
    <property type="entry name" value="Arm-DNA-bind_3"/>
    <property type="match status" value="1"/>
</dbReference>